<keyword evidence="10" id="KW-1185">Reference proteome</keyword>
<dbReference type="GO" id="GO:0006879">
    <property type="term" value="P:intracellular iron ion homeostasis"/>
    <property type="evidence" value="ECO:0007669"/>
    <property type="project" value="TreeGrafter"/>
</dbReference>
<dbReference type="GO" id="GO:0016706">
    <property type="term" value="F:2-oxoglutarate-dependent dioxygenase activity"/>
    <property type="evidence" value="ECO:0007669"/>
    <property type="project" value="UniProtKB-UniRule"/>
</dbReference>
<gene>
    <name evidence="9" type="ORF">CDN99_21610</name>
</gene>
<dbReference type="InterPro" id="IPR006620">
    <property type="entry name" value="Pro_4_hyd_alph"/>
</dbReference>
<dbReference type="PANTHER" id="PTHR41536:SF1">
    <property type="entry name" value="PKHD-TYPE HYDROXYLASE YBIX"/>
    <property type="match status" value="1"/>
</dbReference>
<dbReference type="InterPro" id="IPR023550">
    <property type="entry name" value="PKHD_hydroxylase"/>
</dbReference>
<dbReference type="EMBL" id="NIOF01000012">
    <property type="protein sequence ID" value="OWQ85680.1"/>
    <property type="molecule type" value="Genomic_DNA"/>
</dbReference>
<evidence type="ECO:0000256" key="3">
    <source>
        <dbReference type="ARBA" id="ARBA00022896"/>
    </source>
</evidence>
<evidence type="ECO:0000256" key="5">
    <source>
        <dbReference type="ARBA" id="ARBA00023002"/>
    </source>
</evidence>
<dbReference type="GO" id="GO:0031418">
    <property type="term" value="F:L-ascorbic acid binding"/>
    <property type="evidence" value="ECO:0007669"/>
    <property type="project" value="UniProtKB-KW"/>
</dbReference>
<comment type="cofactor">
    <cofactor evidence="7">
        <name>Fe(2+)</name>
        <dbReference type="ChEBI" id="CHEBI:29033"/>
    </cofactor>
    <text evidence="7">Binds 1 Fe(2+) ion per subunit.</text>
</comment>
<keyword evidence="2 7" id="KW-0479">Metal-binding</keyword>
<reference evidence="9 10" key="1">
    <citation type="journal article" date="2008" name="Int. J. Syst. Evol. Microbiol.">
        <title>Description of Roseateles aquatilis sp. nov. and Roseateles terrae sp. nov., in the class Betaproteobacteria, and emended description of the genus Roseateles.</title>
        <authorList>
            <person name="Gomila M."/>
            <person name="Bowien B."/>
            <person name="Falsen E."/>
            <person name="Moore E.R."/>
            <person name="Lalucat J."/>
        </authorList>
    </citation>
    <scope>NUCLEOTIDE SEQUENCE [LARGE SCALE GENOMIC DNA]</scope>
    <source>
        <strain evidence="9 10">CCUG 48205</strain>
    </source>
</reference>
<keyword evidence="6 7" id="KW-0408">Iron</keyword>
<sequence>MLLHVRNVLTPDELRQAREILASAPWADGRMTAGSQSAQAKNNTQLPETCDATLRLQKLVLDGLARHQLFFSAALPKQISPPLFNRYGGQANSFGNHVDSAVRYLRDGTGRVRTDISCTVFFANPDEYDGGELMVEDTFGQHRVKLPAGDMVLYPGHSVHRVEPVTRGFRLASYFWIHSMVRGDDQRRLLFDMDQHLMSLRTRNGESDPAVIGLTATYHNLLRMWLEF</sequence>
<dbReference type="Gene3D" id="4.10.860.20">
    <property type="entry name" value="Rabenosyn, Rab binding domain"/>
    <property type="match status" value="1"/>
</dbReference>
<dbReference type="OrthoDB" id="9812472at2"/>
<dbReference type="GO" id="GO:0005506">
    <property type="term" value="F:iron ion binding"/>
    <property type="evidence" value="ECO:0007669"/>
    <property type="project" value="UniProtKB-UniRule"/>
</dbReference>
<proteinExistence type="inferred from homology"/>
<dbReference type="PANTHER" id="PTHR41536">
    <property type="entry name" value="PKHD-TYPE HYDROXYLASE YBIX"/>
    <property type="match status" value="1"/>
</dbReference>
<comment type="cofactor">
    <cofactor evidence="1 7">
        <name>L-ascorbate</name>
        <dbReference type="ChEBI" id="CHEBI:38290"/>
    </cofactor>
</comment>
<dbReference type="InterPro" id="IPR044862">
    <property type="entry name" value="Pro_4_hyd_alph_FE2OG_OXY"/>
</dbReference>
<evidence type="ECO:0000256" key="2">
    <source>
        <dbReference type="ARBA" id="ARBA00022723"/>
    </source>
</evidence>
<evidence type="ECO:0000256" key="1">
    <source>
        <dbReference type="ARBA" id="ARBA00001961"/>
    </source>
</evidence>
<dbReference type="Gene3D" id="2.60.120.620">
    <property type="entry name" value="q2cbj1_9rhob like domain"/>
    <property type="match status" value="1"/>
</dbReference>
<dbReference type="Pfam" id="PF18331">
    <property type="entry name" value="PKHD_C"/>
    <property type="match status" value="1"/>
</dbReference>
<dbReference type="Pfam" id="PF13640">
    <property type="entry name" value="2OG-FeII_Oxy_3"/>
    <property type="match status" value="1"/>
</dbReference>
<dbReference type="SMART" id="SM00702">
    <property type="entry name" value="P4Hc"/>
    <property type="match status" value="1"/>
</dbReference>
<keyword evidence="4 7" id="KW-0223">Dioxygenase</keyword>
<feature type="binding site" evidence="7">
    <location>
        <position position="160"/>
    </location>
    <ligand>
        <name>Fe cation</name>
        <dbReference type="ChEBI" id="CHEBI:24875"/>
    </ligand>
</feature>
<evidence type="ECO:0000256" key="4">
    <source>
        <dbReference type="ARBA" id="ARBA00022964"/>
    </source>
</evidence>
<keyword evidence="5 7" id="KW-0560">Oxidoreductase</keyword>
<feature type="domain" description="Fe2OG dioxygenase" evidence="8">
    <location>
        <begin position="78"/>
        <end position="179"/>
    </location>
</feature>
<dbReference type="NCBIfam" id="NF003974">
    <property type="entry name" value="PRK05467.1-3"/>
    <property type="match status" value="1"/>
</dbReference>
<dbReference type="GO" id="GO:0006974">
    <property type="term" value="P:DNA damage response"/>
    <property type="evidence" value="ECO:0007669"/>
    <property type="project" value="TreeGrafter"/>
</dbReference>
<feature type="binding site" evidence="7">
    <location>
        <position position="99"/>
    </location>
    <ligand>
        <name>Fe cation</name>
        <dbReference type="ChEBI" id="CHEBI:24875"/>
    </ligand>
</feature>
<dbReference type="Proteomes" id="UP000197468">
    <property type="component" value="Unassembled WGS sequence"/>
</dbReference>
<dbReference type="NCBIfam" id="NF003975">
    <property type="entry name" value="PRK05467.1-4"/>
    <property type="match status" value="1"/>
</dbReference>
<dbReference type="InterPro" id="IPR005123">
    <property type="entry name" value="Oxoglu/Fe-dep_dioxygenase_dom"/>
</dbReference>
<dbReference type="RefSeq" id="WP_088386983.1">
    <property type="nucleotide sequence ID" value="NZ_NIOF01000012.1"/>
</dbReference>
<evidence type="ECO:0000313" key="9">
    <source>
        <dbReference type="EMBL" id="OWQ85680.1"/>
    </source>
</evidence>
<feature type="binding site" evidence="7">
    <location>
        <position position="97"/>
    </location>
    <ligand>
        <name>Fe cation</name>
        <dbReference type="ChEBI" id="CHEBI:24875"/>
    </ligand>
</feature>
<dbReference type="SUPFAM" id="SSF51197">
    <property type="entry name" value="Clavaminate synthase-like"/>
    <property type="match status" value="1"/>
</dbReference>
<protein>
    <submittedName>
        <fullName evidence="9">Fe2+-dependent dioxygenase</fullName>
    </submittedName>
</protein>
<evidence type="ECO:0000256" key="7">
    <source>
        <dbReference type="HAMAP-Rule" id="MF_00657"/>
    </source>
</evidence>
<evidence type="ECO:0000313" key="10">
    <source>
        <dbReference type="Proteomes" id="UP000197468"/>
    </source>
</evidence>
<dbReference type="InterPro" id="IPR041097">
    <property type="entry name" value="PKHD_C"/>
</dbReference>
<organism evidence="9 10">
    <name type="scientific">Roseateles aquatilis</name>
    <dbReference type="NCBI Taxonomy" id="431061"/>
    <lineage>
        <taxon>Bacteria</taxon>
        <taxon>Pseudomonadati</taxon>
        <taxon>Pseudomonadota</taxon>
        <taxon>Betaproteobacteria</taxon>
        <taxon>Burkholderiales</taxon>
        <taxon>Sphaerotilaceae</taxon>
        <taxon>Roseateles</taxon>
    </lineage>
</organism>
<comment type="caution">
    <text evidence="9">The sequence shown here is derived from an EMBL/GenBank/DDBJ whole genome shotgun (WGS) entry which is preliminary data.</text>
</comment>
<feature type="binding site" evidence="7">
    <location>
        <position position="170"/>
    </location>
    <ligand>
        <name>2-oxoglutarate</name>
        <dbReference type="ChEBI" id="CHEBI:16810"/>
    </ligand>
</feature>
<keyword evidence="3 7" id="KW-0847">Vitamin C</keyword>
<dbReference type="AlphaFoldDB" id="A0A246IZ95"/>
<evidence type="ECO:0000256" key="6">
    <source>
        <dbReference type="ARBA" id="ARBA00023004"/>
    </source>
</evidence>
<name>A0A246IZ95_9BURK</name>
<evidence type="ECO:0000259" key="8">
    <source>
        <dbReference type="PROSITE" id="PS51471"/>
    </source>
</evidence>
<accession>A0A246IZ95</accession>
<dbReference type="PROSITE" id="PS51471">
    <property type="entry name" value="FE2OG_OXY"/>
    <property type="match status" value="1"/>
</dbReference>
<dbReference type="HAMAP" id="MF_00657">
    <property type="entry name" value="Hydroxyl_YbiX"/>
    <property type="match status" value="1"/>
</dbReference>